<keyword evidence="1" id="KW-1133">Transmembrane helix</keyword>
<dbReference type="RefSeq" id="WP_075048498.1">
    <property type="nucleotide sequence ID" value="NZ_CP012328.1"/>
</dbReference>
<proteinExistence type="predicted"/>
<feature type="transmembrane region" description="Helical" evidence="1">
    <location>
        <begin position="6"/>
        <end position="29"/>
    </location>
</feature>
<evidence type="ECO:0000256" key="1">
    <source>
        <dbReference type="SAM" id="Phobius"/>
    </source>
</evidence>
<dbReference type="AlphaFoldDB" id="A0A0K1P6K3"/>
<sequence>MNKLHVYVMIMGQIIIVLPTIGVSYLFFYKDDIILTKKKKIIPNIDVSEVKYNNSNKPADVKYVNDFTILCVDNYVDLETN</sequence>
<dbReference type="Proteomes" id="UP000067243">
    <property type="component" value="Chromosome"/>
</dbReference>
<protein>
    <submittedName>
        <fullName evidence="2">Uncharacterized protein</fullName>
    </submittedName>
</protein>
<dbReference type="PATRIC" id="fig|216946.3.peg.692"/>
<reference evidence="2 3" key="1">
    <citation type="journal article" date="2015" name="Genome Announc.">
        <title>Complete Genome Sequence of Spiroplasma turonicum Strain Tab4cT, a Parasite of a Horse Fly, Haematopota sp. (Diptera: Tabanidae).</title>
        <authorList>
            <person name="Davis R.E."/>
            <person name="Shao J."/>
            <person name="Zhao Y."/>
            <person name="Gasparich G.E."/>
            <person name="Gaynor B.J."/>
            <person name="Donofrio N."/>
        </authorList>
    </citation>
    <scope>NUCLEOTIDE SEQUENCE [LARGE SCALE GENOMIC DNA]</scope>
    <source>
        <strain evidence="2 3">Tab4c</strain>
    </source>
</reference>
<organism evidence="2 3">
    <name type="scientific">Spiroplasma turonicum</name>
    <dbReference type="NCBI Taxonomy" id="216946"/>
    <lineage>
        <taxon>Bacteria</taxon>
        <taxon>Bacillati</taxon>
        <taxon>Mycoplasmatota</taxon>
        <taxon>Mollicutes</taxon>
        <taxon>Entomoplasmatales</taxon>
        <taxon>Spiroplasmataceae</taxon>
        <taxon>Spiroplasma</taxon>
    </lineage>
</organism>
<dbReference type="KEGG" id="stur:STURON_00669"/>
<name>A0A0K1P6K3_9MOLU</name>
<keyword evidence="1" id="KW-0812">Transmembrane</keyword>
<keyword evidence="3" id="KW-1185">Reference proteome</keyword>
<evidence type="ECO:0000313" key="3">
    <source>
        <dbReference type="Proteomes" id="UP000067243"/>
    </source>
</evidence>
<evidence type="ECO:0000313" key="2">
    <source>
        <dbReference type="EMBL" id="AKU79915.1"/>
    </source>
</evidence>
<keyword evidence="1" id="KW-0472">Membrane</keyword>
<gene>
    <name evidence="2" type="ORF">STURON_00669</name>
</gene>
<dbReference type="EMBL" id="CP012328">
    <property type="protein sequence ID" value="AKU79915.1"/>
    <property type="molecule type" value="Genomic_DNA"/>
</dbReference>
<accession>A0A0K1P6K3</accession>